<name>A0A0G4HWZ2_9ALVE</name>
<evidence type="ECO:0000256" key="1">
    <source>
        <dbReference type="ARBA" id="ARBA00007905"/>
    </source>
</evidence>
<dbReference type="EMBL" id="CDMZ01004209">
    <property type="protein sequence ID" value="CEM49023.1"/>
    <property type="molecule type" value="Genomic_DNA"/>
</dbReference>
<keyword evidence="3" id="KW-0560">Oxidoreductase</keyword>
<comment type="similarity">
    <text evidence="1">Belongs to the aldo/keto reductase family.</text>
</comment>
<dbReference type="InterPro" id="IPR018170">
    <property type="entry name" value="Aldo/ket_reductase_CS"/>
</dbReference>
<dbReference type="SUPFAM" id="SSF51430">
    <property type="entry name" value="NAD(P)-linked oxidoreductase"/>
    <property type="match status" value="1"/>
</dbReference>
<dbReference type="VEuPathDB" id="CryptoDB:Cvel_9161"/>
<evidence type="ECO:0000256" key="4">
    <source>
        <dbReference type="PIRSR" id="PIRSR000097-1"/>
    </source>
</evidence>
<dbReference type="CDD" id="cd19071">
    <property type="entry name" value="AKR_AKR1-5-like"/>
    <property type="match status" value="1"/>
</dbReference>
<sequence length="288" mass="31790">MIPSASLKDGTLMPLYGLGTWKGTGEEVHAAVIHAVKCGYRLVDTAFMYENEKEIGAAVATLIGDGVVERKDLFIVTKLNIETHGKEGTMASVQSSLEKLGTNYLDLVLIHTPRPGKIIETYGTLLELRKEGKIKNVGVSNFGEEHLKKLMEAFPSEADTPAVNQVEFHPWLRHNSMMSYCKSKGILVMAFCPLVRMKKIGAELAPLVTKSLGLTEPQLLLRWAVHAGTVTIPKSVSPQRIEENLAAITKEETEELKAALEKIDKMELEEFKASQACEGMTVPWDEVK</sequence>
<dbReference type="PROSITE" id="PS00798">
    <property type="entry name" value="ALDOKETO_REDUCTASE_1"/>
    <property type="match status" value="1"/>
</dbReference>
<gene>
    <name evidence="8" type="ORF">Cvel_9161</name>
</gene>
<dbReference type="PANTHER" id="PTHR43827:SF3">
    <property type="entry name" value="NADP-DEPENDENT OXIDOREDUCTASE DOMAIN-CONTAINING PROTEIN"/>
    <property type="match status" value="1"/>
</dbReference>
<dbReference type="PhylomeDB" id="A0A0G4HWZ2"/>
<evidence type="ECO:0000259" key="7">
    <source>
        <dbReference type="Pfam" id="PF00248"/>
    </source>
</evidence>
<dbReference type="InterPro" id="IPR036812">
    <property type="entry name" value="NAD(P)_OxRdtase_dom_sf"/>
</dbReference>
<evidence type="ECO:0000256" key="5">
    <source>
        <dbReference type="PIRSR" id="PIRSR000097-2"/>
    </source>
</evidence>
<dbReference type="Gene3D" id="3.20.20.100">
    <property type="entry name" value="NADP-dependent oxidoreductase domain"/>
    <property type="match status" value="1"/>
</dbReference>
<dbReference type="PIRSF" id="PIRSF000097">
    <property type="entry name" value="AKR"/>
    <property type="match status" value="1"/>
</dbReference>
<feature type="domain" description="NADP-dependent oxidoreductase" evidence="7">
    <location>
        <begin position="17"/>
        <end position="259"/>
    </location>
</feature>
<evidence type="ECO:0000256" key="3">
    <source>
        <dbReference type="ARBA" id="ARBA00023002"/>
    </source>
</evidence>
<dbReference type="FunFam" id="3.20.20.100:FF:000002">
    <property type="entry name" value="2,5-diketo-D-gluconic acid reductase A"/>
    <property type="match status" value="1"/>
</dbReference>
<dbReference type="Pfam" id="PF00248">
    <property type="entry name" value="Aldo_ket_red"/>
    <property type="match status" value="1"/>
</dbReference>
<feature type="binding site" evidence="5">
    <location>
        <position position="111"/>
    </location>
    <ligand>
        <name>substrate</name>
    </ligand>
</feature>
<feature type="active site" description="Proton donor" evidence="4">
    <location>
        <position position="49"/>
    </location>
</feature>
<dbReference type="PROSITE" id="PS00062">
    <property type="entry name" value="ALDOKETO_REDUCTASE_2"/>
    <property type="match status" value="1"/>
</dbReference>
<organism evidence="8">
    <name type="scientific">Chromera velia CCMP2878</name>
    <dbReference type="NCBI Taxonomy" id="1169474"/>
    <lineage>
        <taxon>Eukaryota</taxon>
        <taxon>Sar</taxon>
        <taxon>Alveolata</taxon>
        <taxon>Colpodellida</taxon>
        <taxon>Chromeraceae</taxon>
        <taxon>Chromera</taxon>
    </lineage>
</organism>
<protein>
    <recommendedName>
        <fullName evidence="7">NADP-dependent oxidoreductase domain-containing protein</fullName>
    </recommendedName>
</protein>
<feature type="site" description="Lowers pKa of active site Tyr" evidence="6">
    <location>
        <position position="78"/>
    </location>
</feature>
<reference evidence="8" key="1">
    <citation type="submission" date="2014-11" db="EMBL/GenBank/DDBJ databases">
        <authorList>
            <person name="Otto D Thomas"/>
            <person name="Naeem Raeece"/>
        </authorList>
    </citation>
    <scope>NUCLEOTIDE SEQUENCE</scope>
</reference>
<evidence type="ECO:0000256" key="6">
    <source>
        <dbReference type="PIRSR" id="PIRSR000097-3"/>
    </source>
</evidence>
<proteinExistence type="inferred from homology"/>
<evidence type="ECO:0000313" key="8">
    <source>
        <dbReference type="EMBL" id="CEM49023.1"/>
    </source>
</evidence>
<dbReference type="InterPro" id="IPR020471">
    <property type="entry name" value="AKR"/>
</dbReference>
<dbReference type="GO" id="GO:0016616">
    <property type="term" value="F:oxidoreductase activity, acting on the CH-OH group of donors, NAD or NADP as acceptor"/>
    <property type="evidence" value="ECO:0007669"/>
    <property type="project" value="UniProtKB-ARBA"/>
</dbReference>
<accession>A0A0G4HWZ2</accession>
<dbReference type="PANTHER" id="PTHR43827">
    <property type="entry name" value="2,5-DIKETO-D-GLUCONIC ACID REDUCTASE"/>
    <property type="match status" value="1"/>
</dbReference>
<dbReference type="AlphaFoldDB" id="A0A0G4HWZ2"/>
<keyword evidence="2" id="KW-0521">NADP</keyword>
<evidence type="ECO:0000256" key="2">
    <source>
        <dbReference type="ARBA" id="ARBA00022857"/>
    </source>
</evidence>
<dbReference type="InterPro" id="IPR023210">
    <property type="entry name" value="NADP_OxRdtase_dom"/>
</dbReference>
<dbReference type="PRINTS" id="PR00069">
    <property type="entry name" value="ALDKETRDTASE"/>
</dbReference>
<dbReference type="PROSITE" id="PS00063">
    <property type="entry name" value="ALDOKETO_REDUCTASE_3"/>
    <property type="match status" value="1"/>
</dbReference>